<dbReference type="EMBL" id="DWZE01000131">
    <property type="protein sequence ID" value="HJA84390.1"/>
    <property type="molecule type" value="Genomic_DNA"/>
</dbReference>
<dbReference type="SUPFAM" id="SSF82679">
    <property type="entry name" value="N-utilization substance G protein NusG, N-terminal domain"/>
    <property type="match status" value="1"/>
</dbReference>
<dbReference type="Proteomes" id="UP000823860">
    <property type="component" value="Unassembled WGS sequence"/>
</dbReference>
<dbReference type="InterPro" id="IPR006645">
    <property type="entry name" value="NGN-like_dom"/>
</dbReference>
<comment type="caution">
    <text evidence="3">The sequence shown here is derived from an EMBL/GenBank/DDBJ whole genome shotgun (WGS) entry which is preliminary data.</text>
</comment>
<proteinExistence type="predicted"/>
<dbReference type="AlphaFoldDB" id="A0A9D2HSW2"/>
<evidence type="ECO:0000313" key="4">
    <source>
        <dbReference type="Proteomes" id="UP000823860"/>
    </source>
</evidence>
<evidence type="ECO:0000313" key="3">
    <source>
        <dbReference type="EMBL" id="HJA84390.1"/>
    </source>
</evidence>
<dbReference type="Gene3D" id="3.30.70.940">
    <property type="entry name" value="NusG, N-terminal domain"/>
    <property type="match status" value="1"/>
</dbReference>
<dbReference type="Pfam" id="PF02357">
    <property type="entry name" value="NusG"/>
    <property type="match status" value="1"/>
</dbReference>
<accession>A0A9D2HSW2</accession>
<gene>
    <name evidence="3" type="ORF">H9785_10545</name>
</gene>
<feature type="domain" description="NusG-like N-terminal" evidence="2">
    <location>
        <begin position="16"/>
        <end position="112"/>
    </location>
</feature>
<keyword evidence="1" id="KW-0804">Transcription</keyword>
<sequence>MSEQTHLSESLLPLSWFVMRDLKRPNAKLPAYKFLAEQGLEVFTPMTWRLSVRHGKRIREERPFLPDLLFVHCDRSLLDPLVELVPTLQYRYIRGAYCEPMTVGEPEMDRFMRAVRSTDSPRYYQPGELTPAQYGRMVRIVGGPLDGYEGRLLSVRGSRVKRLLVDIPNLLVAGVEVQPEYIQVL</sequence>
<dbReference type="InterPro" id="IPR036735">
    <property type="entry name" value="NGN_dom_sf"/>
</dbReference>
<dbReference type="CDD" id="cd09895">
    <property type="entry name" value="NGN_SP_UpxY"/>
    <property type="match status" value="1"/>
</dbReference>
<evidence type="ECO:0000256" key="1">
    <source>
        <dbReference type="ARBA" id="ARBA00023163"/>
    </source>
</evidence>
<reference evidence="3" key="1">
    <citation type="journal article" date="2021" name="PeerJ">
        <title>Extensive microbial diversity within the chicken gut microbiome revealed by metagenomics and culture.</title>
        <authorList>
            <person name="Gilroy R."/>
            <person name="Ravi A."/>
            <person name="Getino M."/>
            <person name="Pursley I."/>
            <person name="Horton D.L."/>
            <person name="Alikhan N.F."/>
            <person name="Baker D."/>
            <person name="Gharbi K."/>
            <person name="Hall N."/>
            <person name="Watson M."/>
            <person name="Adriaenssens E.M."/>
            <person name="Foster-Nyarko E."/>
            <person name="Jarju S."/>
            <person name="Secka A."/>
            <person name="Antonio M."/>
            <person name="Oren A."/>
            <person name="Chaudhuri R.R."/>
            <person name="La Ragione R."/>
            <person name="Hildebrand F."/>
            <person name="Pallen M.J."/>
        </authorList>
    </citation>
    <scope>NUCLEOTIDE SEQUENCE</scope>
    <source>
        <strain evidence="3">ChiHecec1B25-7008</strain>
    </source>
</reference>
<name>A0A9D2HSW2_9BACE</name>
<reference evidence="3" key="2">
    <citation type="submission" date="2021-04" db="EMBL/GenBank/DDBJ databases">
        <authorList>
            <person name="Gilroy R."/>
        </authorList>
    </citation>
    <scope>NUCLEOTIDE SEQUENCE</scope>
    <source>
        <strain evidence="3">ChiHecec1B25-7008</strain>
    </source>
</reference>
<evidence type="ECO:0000259" key="2">
    <source>
        <dbReference type="Pfam" id="PF02357"/>
    </source>
</evidence>
<organism evidence="3 4">
    <name type="scientific">Candidatus Bacteroides intestinavium</name>
    <dbReference type="NCBI Taxonomy" id="2838469"/>
    <lineage>
        <taxon>Bacteria</taxon>
        <taxon>Pseudomonadati</taxon>
        <taxon>Bacteroidota</taxon>
        <taxon>Bacteroidia</taxon>
        <taxon>Bacteroidales</taxon>
        <taxon>Bacteroidaceae</taxon>
        <taxon>Bacteroides</taxon>
    </lineage>
</organism>
<dbReference type="GO" id="GO:0006354">
    <property type="term" value="P:DNA-templated transcription elongation"/>
    <property type="evidence" value="ECO:0007669"/>
    <property type="project" value="InterPro"/>
</dbReference>
<protein>
    <submittedName>
        <fullName evidence="3">UpxY family transcription antiterminator</fullName>
    </submittedName>
</protein>
<dbReference type="NCBIfam" id="NF033644">
    <property type="entry name" value="antiterm_UpxY"/>
    <property type="match status" value="1"/>
</dbReference>